<reference evidence="2 3" key="1">
    <citation type="submission" date="2014-04" db="EMBL/GenBank/DDBJ databases">
        <authorList>
            <consortium name="DOE Joint Genome Institute"/>
            <person name="Kuo A."/>
            <person name="Kohler A."/>
            <person name="Nagy L.G."/>
            <person name="Floudas D."/>
            <person name="Copeland A."/>
            <person name="Barry K.W."/>
            <person name="Cichocki N."/>
            <person name="Veneault-Fourrey C."/>
            <person name="LaButti K."/>
            <person name="Lindquist E.A."/>
            <person name="Lipzen A."/>
            <person name="Lundell T."/>
            <person name="Morin E."/>
            <person name="Murat C."/>
            <person name="Sun H."/>
            <person name="Tunlid A."/>
            <person name="Henrissat B."/>
            <person name="Grigoriev I.V."/>
            <person name="Hibbett D.S."/>
            <person name="Martin F."/>
            <person name="Nordberg H.P."/>
            <person name="Cantor M.N."/>
            <person name="Hua S.X."/>
        </authorList>
    </citation>
    <scope>NUCLEOTIDE SEQUENCE [LARGE SCALE GENOMIC DNA]</scope>
    <source>
        <strain evidence="2 3">LaAM-08-1</strain>
    </source>
</reference>
<accession>A0A0C9XR76</accession>
<feature type="compositionally biased region" description="Basic and acidic residues" evidence="1">
    <location>
        <begin position="30"/>
        <end position="42"/>
    </location>
</feature>
<dbReference type="Proteomes" id="UP000054477">
    <property type="component" value="Unassembled WGS sequence"/>
</dbReference>
<proteinExistence type="predicted"/>
<name>A0A0C9XR76_9AGAR</name>
<keyword evidence="3" id="KW-1185">Reference proteome</keyword>
<gene>
    <name evidence="2" type="ORF">K443DRAFT_676143</name>
</gene>
<evidence type="ECO:0000313" key="2">
    <source>
        <dbReference type="EMBL" id="KIK04179.1"/>
    </source>
</evidence>
<sequence length="86" mass="9595">MQRAETNCLSSSSSNDQSRNYTLAGAGLNHSDRRGAQESIARHDGGTPRLFWVHTLGAGVESDRVERPSRCSLHTSQLPWFYLSKF</sequence>
<dbReference type="EMBL" id="KN838572">
    <property type="protein sequence ID" value="KIK04179.1"/>
    <property type="molecule type" value="Genomic_DNA"/>
</dbReference>
<feature type="compositionally biased region" description="Polar residues" evidence="1">
    <location>
        <begin position="1"/>
        <end position="21"/>
    </location>
</feature>
<evidence type="ECO:0000313" key="3">
    <source>
        <dbReference type="Proteomes" id="UP000054477"/>
    </source>
</evidence>
<dbReference type="HOGENOM" id="CLU_2498208_0_0_1"/>
<dbReference type="AlphaFoldDB" id="A0A0C9XR76"/>
<reference evidence="3" key="2">
    <citation type="submission" date="2015-01" db="EMBL/GenBank/DDBJ databases">
        <title>Evolutionary Origins and Diversification of the Mycorrhizal Mutualists.</title>
        <authorList>
            <consortium name="DOE Joint Genome Institute"/>
            <consortium name="Mycorrhizal Genomics Consortium"/>
            <person name="Kohler A."/>
            <person name="Kuo A."/>
            <person name="Nagy L.G."/>
            <person name="Floudas D."/>
            <person name="Copeland A."/>
            <person name="Barry K.W."/>
            <person name="Cichocki N."/>
            <person name="Veneault-Fourrey C."/>
            <person name="LaButti K."/>
            <person name="Lindquist E.A."/>
            <person name="Lipzen A."/>
            <person name="Lundell T."/>
            <person name="Morin E."/>
            <person name="Murat C."/>
            <person name="Riley R."/>
            <person name="Ohm R."/>
            <person name="Sun H."/>
            <person name="Tunlid A."/>
            <person name="Henrissat B."/>
            <person name="Grigoriev I.V."/>
            <person name="Hibbett D.S."/>
            <person name="Martin F."/>
        </authorList>
    </citation>
    <scope>NUCLEOTIDE SEQUENCE [LARGE SCALE GENOMIC DNA]</scope>
    <source>
        <strain evidence="3">LaAM-08-1</strain>
    </source>
</reference>
<feature type="region of interest" description="Disordered" evidence="1">
    <location>
        <begin position="1"/>
        <end position="42"/>
    </location>
</feature>
<evidence type="ECO:0000256" key="1">
    <source>
        <dbReference type="SAM" id="MobiDB-lite"/>
    </source>
</evidence>
<organism evidence="2 3">
    <name type="scientific">Laccaria amethystina LaAM-08-1</name>
    <dbReference type="NCBI Taxonomy" id="1095629"/>
    <lineage>
        <taxon>Eukaryota</taxon>
        <taxon>Fungi</taxon>
        <taxon>Dikarya</taxon>
        <taxon>Basidiomycota</taxon>
        <taxon>Agaricomycotina</taxon>
        <taxon>Agaricomycetes</taxon>
        <taxon>Agaricomycetidae</taxon>
        <taxon>Agaricales</taxon>
        <taxon>Agaricineae</taxon>
        <taxon>Hydnangiaceae</taxon>
        <taxon>Laccaria</taxon>
    </lineage>
</organism>
<protein>
    <submittedName>
        <fullName evidence="2">Uncharacterized protein</fullName>
    </submittedName>
</protein>